<accession>A0ABW7H6J9</accession>
<organism evidence="2 3">
    <name type="scientific">Pelomonas candidula</name>
    <dbReference type="NCBI Taxonomy" id="3299025"/>
    <lineage>
        <taxon>Bacteria</taxon>
        <taxon>Pseudomonadati</taxon>
        <taxon>Pseudomonadota</taxon>
        <taxon>Betaproteobacteria</taxon>
        <taxon>Burkholderiales</taxon>
        <taxon>Sphaerotilaceae</taxon>
        <taxon>Roseateles</taxon>
    </lineage>
</organism>
<protein>
    <submittedName>
        <fullName evidence="2">Type II secretion system protein</fullName>
    </submittedName>
</protein>
<dbReference type="Proteomes" id="UP001606134">
    <property type="component" value="Unassembled WGS sequence"/>
</dbReference>
<comment type="caution">
    <text evidence="2">The sequence shown here is derived from an EMBL/GenBank/DDBJ whole genome shotgun (WGS) entry which is preliminary data.</text>
</comment>
<dbReference type="RefSeq" id="WP_394405821.1">
    <property type="nucleotide sequence ID" value="NZ_JBIGIC010000001.1"/>
</dbReference>
<keyword evidence="3" id="KW-1185">Reference proteome</keyword>
<reference evidence="2 3" key="1">
    <citation type="submission" date="2024-08" db="EMBL/GenBank/DDBJ databases">
        <authorList>
            <person name="Lu H."/>
        </authorList>
    </citation>
    <scope>NUCLEOTIDE SEQUENCE [LARGE SCALE GENOMIC DNA]</scope>
    <source>
        <strain evidence="2 3">BYS78W</strain>
    </source>
</reference>
<proteinExistence type="predicted"/>
<feature type="region of interest" description="Disordered" evidence="1">
    <location>
        <begin position="162"/>
        <end position="183"/>
    </location>
</feature>
<evidence type="ECO:0000313" key="2">
    <source>
        <dbReference type="EMBL" id="MFG6485298.1"/>
    </source>
</evidence>
<gene>
    <name evidence="2" type="ORF">ACG04R_01370</name>
</gene>
<name>A0ABW7H6J9_9BURK</name>
<evidence type="ECO:0000256" key="1">
    <source>
        <dbReference type="SAM" id="MobiDB-lite"/>
    </source>
</evidence>
<dbReference type="EMBL" id="JBIGIC010000001">
    <property type="protein sequence ID" value="MFG6485298.1"/>
    <property type="molecule type" value="Genomic_DNA"/>
</dbReference>
<sequence length="183" mass="19473">MPTGDVPRRQRGFSYLAVLFLVALTAAGLAALGQAWSTAAQREKERELEFRGGEIARAIASYAKATPNPPQQYPKRLEDLLEDRRSFKPRHHLRRLYVDPFTGAADWVLMPDPGQPDAFGAVRSRSEQALLRQVAADGSAVHKARDLIFSARAVGATAAASAPADAASAASSPALAASIPTGP</sequence>
<evidence type="ECO:0000313" key="3">
    <source>
        <dbReference type="Proteomes" id="UP001606134"/>
    </source>
</evidence>